<dbReference type="EMBL" id="JAACJN010000112">
    <property type="protein sequence ID" value="KAF5372255.1"/>
    <property type="molecule type" value="Genomic_DNA"/>
</dbReference>
<sequence>MLCYLLYTLVLVTLPFVLWTLSPMLLRKLITDSNGNSLPPGPNRRFLSLQQYPERIISTWAAKYGPLFSVWMGSQLFVVVSDPRVARDLLVTSGAIFSSRRQYFLKNKIILKGRAITASEYGDTWRHHRKIAMKVLTVKAIEGFGQSLSYEAQMLVRALIDDSQCGRVSLNPYHCTARFALNNMLFISFGMRTNDREDPLIEKAVELALEFNKLTGPWSNPVDFFKPLEWIPTSKRTRAYKLHQNIIDVYGSMILRVKAKLDADQYVPDCLVKTIIQDQEKEKLDWQDMVMLSAVFMLGGFFSATGLITWFLALIPSHPQVALRAQEELDRVVGRDRLPMIEDEANLHYIRAIIKEVQRVHAPFWMGTPHCTTEDSTHSGQFIPKGTAVILNCYSIHHNPDRYEDPWAFKPERYLDDRMTCAESAQQPNPIDRDHWTFGAGRRICPGIHAAEKQLFLAISHLLWSLNFSSLPDEPISLEEYDGSSGRTPRPFKLQLSPRHDLVYSVLMDSSDSTYWSS</sequence>
<name>A0A8H5GWS3_9AGAR</name>
<dbReference type="PROSITE" id="PS00086">
    <property type="entry name" value="CYTOCHROME_P450"/>
    <property type="match status" value="1"/>
</dbReference>
<dbReference type="InterPro" id="IPR001128">
    <property type="entry name" value="Cyt_P450"/>
</dbReference>
<evidence type="ECO:0000256" key="8">
    <source>
        <dbReference type="ARBA" id="ARBA00023033"/>
    </source>
</evidence>
<evidence type="ECO:0000256" key="3">
    <source>
        <dbReference type="ARBA" id="ARBA00010617"/>
    </source>
</evidence>
<keyword evidence="5 9" id="KW-0479">Metal-binding</keyword>
<dbReference type="PRINTS" id="PR00463">
    <property type="entry name" value="EP450I"/>
</dbReference>
<accession>A0A8H5GWS3</accession>
<keyword evidence="4 9" id="KW-0349">Heme</keyword>
<feature type="binding site" description="axial binding residue" evidence="9">
    <location>
        <position position="445"/>
    </location>
    <ligand>
        <name>heme</name>
        <dbReference type="ChEBI" id="CHEBI:30413"/>
    </ligand>
    <ligandPart>
        <name>Fe</name>
        <dbReference type="ChEBI" id="CHEBI:18248"/>
    </ligandPart>
</feature>
<evidence type="ECO:0000256" key="11">
    <source>
        <dbReference type="SAM" id="Phobius"/>
    </source>
</evidence>
<evidence type="ECO:0000256" key="10">
    <source>
        <dbReference type="RuleBase" id="RU000461"/>
    </source>
</evidence>
<keyword evidence="7 9" id="KW-0408">Iron</keyword>
<keyword evidence="11" id="KW-0472">Membrane</keyword>
<dbReference type="InterPro" id="IPR050364">
    <property type="entry name" value="Cytochrome_P450_fung"/>
</dbReference>
<gene>
    <name evidence="12" type="ORF">D9757_009648</name>
</gene>
<dbReference type="GO" id="GO:0005506">
    <property type="term" value="F:iron ion binding"/>
    <property type="evidence" value="ECO:0007669"/>
    <property type="project" value="InterPro"/>
</dbReference>
<evidence type="ECO:0000256" key="7">
    <source>
        <dbReference type="ARBA" id="ARBA00023004"/>
    </source>
</evidence>
<evidence type="ECO:0000256" key="9">
    <source>
        <dbReference type="PIRSR" id="PIRSR602401-1"/>
    </source>
</evidence>
<comment type="pathway">
    <text evidence="2">Secondary metabolite biosynthesis.</text>
</comment>
<dbReference type="GO" id="GO:0016705">
    <property type="term" value="F:oxidoreductase activity, acting on paired donors, with incorporation or reduction of molecular oxygen"/>
    <property type="evidence" value="ECO:0007669"/>
    <property type="project" value="InterPro"/>
</dbReference>
<keyword evidence="6 10" id="KW-0560">Oxidoreductase</keyword>
<evidence type="ECO:0000313" key="12">
    <source>
        <dbReference type="EMBL" id="KAF5372255.1"/>
    </source>
</evidence>
<evidence type="ECO:0008006" key="14">
    <source>
        <dbReference type="Google" id="ProtNLM"/>
    </source>
</evidence>
<comment type="caution">
    <text evidence="12">The sequence shown here is derived from an EMBL/GenBank/DDBJ whole genome shotgun (WGS) entry which is preliminary data.</text>
</comment>
<keyword evidence="13" id="KW-1185">Reference proteome</keyword>
<evidence type="ECO:0000256" key="5">
    <source>
        <dbReference type="ARBA" id="ARBA00022723"/>
    </source>
</evidence>
<keyword evidence="11" id="KW-0812">Transmembrane</keyword>
<dbReference type="PANTHER" id="PTHR46300">
    <property type="entry name" value="P450, PUTATIVE (EUROFUNG)-RELATED-RELATED"/>
    <property type="match status" value="1"/>
</dbReference>
<comment type="cofactor">
    <cofactor evidence="1 9">
        <name>heme</name>
        <dbReference type="ChEBI" id="CHEBI:30413"/>
    </cofactor>
</comment>
<reference evidence="12 13" key="1">
    <citation type="journal article" date="2020" name="ISME J.">
        <title>Uncovering the hidden diversity of litter-decomposition mechanisms in mushroom-forming fungi.</title>
        <authorList>
            <person name="Floudas D."/>
            <person name="Bentzer J."/>
            <person name="Ahren D."/>
            <person name="Johansson T."/>
            <person name="Persson P."/>
            <person name="Tunlid A."/>
        </authorList>
    </citation>
    <scope>NUCLEOTIDE SEQUENCE [LARGE SCALE GENOMIC DNA]</scope>
    <source>
        <strain evidence="12 13">CBS 406.79</strain>
    </source>
</reference>
<keyword evidence="8 10" id="KW-0503">Monooxygenase</keyword>
<feature type="transmembrane region" description="Helical" evidence="11">
    <location>
        <begin position="289"/>
        <end position="313"/>
    </location>
</feature>
<dbReference type="Pfam" id="PF00067">
    <property type="entry name" value="p450"/>
    <property type="match status" value="1"/>
</dbReference>
<dbReference type="InterPro" id="IPR036396">
    <property type="entry name" value="Cyt_P450_sf"/>
</dbReference>
<dbReference type="Proteomes" id="UP000518752">
    <property type="component" value="Unassembled WGS sequence"/>
</dbReference>
<organism evidence="12 13">
    <name type="scientific">Collybiopsis confluens</name>
    <dbReference type="NCBI Taxonomy" id="2823264"/>
    <lineage>
        <taxon>Eukaryota</taxon>
        <taxon>Fungi</taxon>
        <taxon>Dikarya</taxon>
        <taxon>Basidiomycota</taxon>
        <taxon>Agaricomycotina</taxon>
        <taxon>Agaricomycetes</taxon>
        <taxon>Agaricomycetidae</taxon>
        <taxon>Agaricales</taxon>
        <taxon>Marasmiineae</taxon>
        <taxon>Omphalotaceae</taxon>
        <taxon>Collybiopsis</taxon>
    </lineage>
</organism>
<dbReference type="InterPro" id="IPR017972">
    <property type="entry name" value="Cyt_P450_CS"/>
</dbReference>
<dbReference type="AlphaFoldDB" id="A0A8H5GWS3"/>
<dbReference type="GO" id="GO:0020037">
    <property type="term" value="F:heme binding"/>
    <property type="evidence" value="ECO:0007669"/>
    <property type="project" value="InterPro"/>
</dbReference>
<evidence type="ECO:0000256" key="1">
    <source>
        <dbReference type="ARBA" id="ARBA00001971"/>
    </source>
</evidence>
<dbReference type="Gene3D" id="1.10.630.10">
    <property type="entry name" value="Cytochrome P450"/>
    <property type="match status" value="1"/>
</dbReference>
<dbReference type="GO" id="GO:0004497">
    <property type="term" value="F:monooxygenase activity"/>
    <property type="evidence" value="ECO:0007669"/>
    <property type="project" value="UniProtKB-KW"/>
</dbReference>
<dbReference type="InterPro" id="IPR002401">
    <property type="entry name" value="Cyt_P450_E_grp-I"/>
</dbReference>
<keyword evidence="11" id="KW-1133">Transmembrane helix</keyword>
<evidence type="ECO:0000313" key="13">
    <source>
        <dbReference type="Proteomes" id="UP000518752"/>
    </source>
</evidence>
<evidence type="ECO:0000256" key="2">
    <source>
        <dbReference type="ARBA" id="ARBA00005179"/>
    </source>
</evidence>
<protein>
    <recommendedName>
        <fullName evidence="14">Cytochrome P450</fullName>
    </recommendedName>
</protein>
<evidence type="ECO:0000256" key="6">
    <source>
        <dbReference type="ARBA" id="ARBA00023002"/>
    </source>
</evidence>
<dbReference type="CDD" id="cd11065">
    <property type="entry name" value="CYP64-like"/>
    <property type="match status" value="1"/>
</dbReference>
<dbReference type="PANTHER" id="PTHR46300:SF11">
    <property type="entry name" value="OXIDOREDUCTASE, PUTATIVE-RELATED"/>
    <property type="match status" value="1"/>
</dbReference>
<comment type="similarity">
    <text evidence="3 10">Belongs to the cytochrome P450 family.</text>
</comment>
<dbReference type="OrthoDB" id="1470350at2759"/>
<evidence type="ECO:0000256" key="4">
    <source>
        <dbReference type="ARBA" id="ARBA00022617"/>
    </source>
</evidence>
<proteinExistence type="inferred from homology"/>
<feature type="transmembrane region" description="Helical" evidence="11">
    <location>
        <begin position="6"/>
        <end position="26"/>
    </location>
</feature>
<dbReference type="SUPFAM" id="SSF48264">
    <property type="entry name" value="Cytochrome P450"/>
    <property type="match status" value="1"/>
</dbReference>